<keyword evidence="2" id="KW-1185">Reference proteome</keyword>
<comment type="caution">
    <text evidence="1">The sequence shown here is derived from an EMBL/GenBank/DDBJ whole genome shotgun (WGS) entry which is preliminary data.</text>
</comment>
<proteinExistence type="predicted"/>
<dbReference type="Proteomes" id="UP001057402">
    <property type="component" value="Chromosome 4"/>
</dbReference>
<evidence type="ECO:0000313" key="1">
    <source>
        <dbReference type="EMBL" id="KAI4374626.1"/>
    </source>
</evidence>
<sequence>MALSSVIRSPLSVSSPLPSDRFKVSSTTNVVSISSLRSGFSGASIAAGSISPHNNPARAPSFHPVKAVATESPPVVQRAPSGSKIKIGINGFGRIGRLVLRIATSRDDVDAVAVNDPFIDAKYMAYMFKYDSTHGVFKGTINVVDGSTLEINGKKIKVESKRNPDEIPWGHHGADYVVESSGIFTTVDKASAHLKAGAKKVVISAPSADAPMFVVGVNEKTYKSSMDIVSNASCTTNCLAPLAKVVHEEFGIIEGLMTTVHATTATQKTVDGPSMKDWRGGRGASQNIIPSSTGAAKAVGKVLPELNGKLTGMAFRVPTSNVSVVDLTCRLQKTASYEDVKAAVKYASEGPLKGILGYTDEDVVSNDFVGDLRSSIFDAKAGIGLSNSFMKLVSWYDNEWGYSNRVLDLIEHMALVASLE</sequence>
<protein>
    <submittedName>
        <fullName evidence="1">Uncharacterized protein</fullName>
    </submittedName>
</protein>
<evidence type="ECO:0000313" key="2">
    <source>
        <dbReference type="Proteomes" id="UP001057402"/>
    </source>
</evidence>
<dbReference type="EMBL" id="CM042883">
    <property type="protein sequence ID" value="KAI4374626.1"/>
    <property type="molecule type" value="Genomic_DNA"/>
</dbReference>
<reference evidence="2" key="1">
    <citation type="journal article" date="2023" name="Front. Plant Sci.">
        <title>Chromosomal-level genome assembly of Melastoma candidum provides insights into trichome evolution.</title>
        <authorList>
            <person name="Zhong Y."/>
            <person name="Wu W."/>
            <person name="Sun C."/>
            <person name="Zou P."/>
            <person name="Liu Y."/>
            <person name="Dai S."/>
            <person name="Zhou R."/>
        </authorList>
    </citation>
    <scope>NUCLEOTIDE SEQUENCE [LARGE SCALE GENOMIC DNA]</scope>
</reference>
<name>A0ACB9R6A0_9MYRT</name>
<organism evidence="1 2">
    <name type="scientific">Melastoma candidum</name>
    <dbReference type="NCBI Taxonomy" id="119954"/>
    <lineage>
        <taxon>Eukaryota</taxon>
        <taxon>Viridiplantae</taxon>
        <taxon>Streptophyta</taxon>
        <taxon>Embryophyta</taxon>
        <taxon>Tracheophyta</taxon>
        <taxon>Spermatophyta</taxon>
        <taxon>Magnoliopsida</taxon>
        <taxon>eudicotyledons</taxon>
        <taxon>Gunneridae</taxon>
        <taxon>Pentapetalae</taxon>
        <taxon>rosids</taxon>
        <taxon>malvids</taxon>
        <taxon>Myrtales</taxon>
        <taxon>Melastomataceae</taxon>
        <taxon>Melastomatoideae</taxon>
        <taxon>Melastomateae</taxon>
        <taxon>Melastoma</taxon>
    </lineage>
</organism>
<gene>
    <name evidence="1" type="ORF">MLD38_012600</name>
</gene>
<accession>A0ACB9R6A0</accession>